<dbReference type="OrthoDB" id="2401297at2759"/>
<reference evidence="1" key="1">
    <citation type="submission" date="2022-08" db="EMBL/GenBank/DDBJ databases">
        <authorList>
            <person name="Kallberg Y."/>
            <person name="Tangrot J."/>
            <person name="Rosling A."/>
        </authorList>
    </citation>
    <scope>NUCLEOTIDE SEQUENCE</scope>
    <source>
        <strain evidence="1">Wild A</strain>
    </source>
</reference>
<name>A0A9W4WZ00_9GLOM</name>
<dbReference type="Gene3D" id="3.80.10.10">
    <property type="entry name" value="Ribonuclease Inhibitor"/>
    <property type="match status" value="1"/>
</dbReference>
<dbReference type="Proteomes" id="UP001153678">
    <property type="component" value="Unassembled WGS sequence"/>
</dbReference>
<evidence type="ECO:0000313" key="2">
    <source>
        <dbReference type="Proteomes" id="UP001153678"/>
    </source>
</evidence>
<keyword evidence="2" id="KW-1185">Reference proteome</keyword>
<dbReference type="InterPro" id="IPR032675">
    <property type="entry name" value="LRR_dom_sf"/>
</dbReference>
<gene>
    <name evidence="1" type="ORF">FWILDA_LOCUS6412</name>
</gene>
<organism evidence="1 2">
    <name type="scientific">Funneliformis geosporum</name>
    <dbReference type="NCBI Taxonomy" id="1117311"/>
    <lineage>
        <taxon>Eukaryota</taxon>
        <taxon>Fungi</taxon>
        <taxon>Fungi incertae sedis</taxon>
        <taxon>Mucoromycota</taxon>
        <taxon>Glomeromycotina</taxon>
        <taxon>Glomeromycetes</taxon>
        <taxon>Glomerales</taxon>
        <taxon>Glomeraceae</taxon>
        <taxon>Funneliformis</taxon>
    </lineage>
</organism>
<protein>
    <submittedName>
        <fullName evidence="1">9870_t:CDS:1</fullName>
    </submittedName>
</protein>
<dbReference type="SUPFAM" id="SSF52047">
    <property type="entry name" value="RNI-like"/>
    <property type="match status" value="1"/>
</dbReference>
<proteinExistence type="predicted"/>
<evidence type="ECO:0000313" key="1">
    <source>
        <dbReference type="EMBL" id="CAI2174083.1"/>
    </source>
</evidence>
<comment type="caution">
    <text evidence="1">The sequence shown here is derived from an EMBL/GenBank/DDBJ whole genome shotgun (WGS) entry which is preliminary data.</text>
</comment>
<sequence length="380" mass="44216">MSILLPDILHEVFLHLSEIDPISGEYQNVGLKNLYQCILVNREWCRIAIPILWKQPFHFGPERSSMATLMQRQGSMALSFITHSSHPQFQPMFPYPKYLRTLMYESLLRSLRDLLSVEEEDNEETDDEKLNDQIKLLMRSLLQLSMQNGARLTSLWIFPGLKNDTDLYELLEESELIDLVRNIKHLEIHGPCRRDDLFTLLGRICHQVESLCIDTLWSRHAFERHIDRTGQYIASLISSQRSLRYFRLSICKGYTRIFFPALASHTSTLRQISFDQVDFKGCGEWTSISECKNLELLEITQCSNLTTEMIRPLINDHTENNGSSSPDRTKGRFGKNFKVRYIRIRPFCQEFEDWVDSVNSNSERDVELPFPLGEASGSNK</sequence>
<dbReference type="AlphaFoldDB" id="A0A9W4WZ00"/>
<dbReference type="EMBL" id="CAMKVN010001158">
    <property type="protein sequence ID" value="CAI2174083.1"/>
    <property type="molecule type" value="Genomic_DNA"/>
</dbReference>
<accession>A0A9W4WZ00</accession>